<dbReference type="Proteomes" id="UP000514462">
    <property type="component" value="Chromosome"/>
</dbReference>
<feature type="transmembrane region" description="Helical" evidence="1">
    <location>
        <begin position="148"/>
        <end position="169"/>
    </location>
</feature>
<organism evidence="2 3">
    <name type="scientific">Klebsiella aerogenes</name>
    <name type="common">Enterobacter aerogenes</name>
    <dbReference type="NCBI Taxonomy" id="548"/>
    <lineage>
        <taxon>Bacteria</taxon>
        <taxon>Pseudomonadati</taxon>
        <taxon>Pseudomonadota</taxon>
        <taxon>Gammaproteobacteria</taxon>
        <taxon>Enterobacterales</taxon>
        <taxon>Enterobacteriaceae</taxon>
        <taxon>Klebsiella/Raoultella group</taxon>
        <taxon>Klebsiella</taxon>
    </lineage>
</organism>
<keyword evidence="1" id="KW-0812">Transmembrane</keyword>
<protein>
    <submittedName>
        <fullName evidence="2">Uncharacterized protein</fullName>
    </submittedName>
</protein>
<dbReference type="EMBL" id="CP055904">
    <property type="protein sequence ID" value="QMR39936.1"/>
    <property type="molecule type" value="Genomic_DNA"/>
</dbReference>
<evidence type="ECO:0000256" key="1">
    <source>
        <dbReference type="SAM" id="Phobius"/>
    </source>
</evidence>
<gene>
    <name evidence="2" type="ORF">HV331_10820</name>
</gene>
<sequence length="189" mass="20620">MFKVLPHRLQHCHDVALSMSKASTMQLQQLKAQLAAEMGAPVGIHTMGIPAAFSTLGITISLAIPQLWLGYLILSVLHQPAASVFVWVVLISLLIAGINGITMFMIGKGSMRAVRVHIMLAAISLVLTVVYLLYALSDASYPGVNLTAALVDVIMLLLSGVCIHSTAFYKMLLFTLHNRAWRQLIKLTR</sequence>
<feature type="transmembrane region" description="Helical" evidence="1">
    <location>
        <begin position="84"/>
        <end position="106"/>
    </location>
</feature>
<proteinExistence type="predicted"/>
<reference evidence="3" key="1">
    <citation type="submission" date="2020-06" db="EMBL/GenBank/DDBJ databases">
        <title>REHAB project genomes.</title>
        <authorList>
            <person name="Shaw L.P."/>
        </authorList>
    </citation>
    <scope>NUCLEOTIDE SEQUENCE [LARGE SCALE GENOMIC DNA]</scope>
    <source>
        <strain evidence="3">RHBSTW-00938</strain>
    </source>
</reference>
<feature type="transmembrane region" description="Helical" evidence="1">
    <location>
        <begin position="118"/>
        <end position="136"/>
    </location>
</feature>
<keyword evidence="1" id="KW-0472">Membrane</keyword>
<evidence type="ECO:0000313" key="3">
    <source>
        <dbReference type="Proteomes" id="UP000514462"/>
    </source>
</evidence>
<name>A0AAP9U4Z6_KLEAE</name>
<dbReference type="RefSeq" id="WP_064736895.1">
    <property type="nucleotide sequence ID" value="NZ_CP055904.1"/>
</dbReference>
<evidence type="ECO:0000313" key="2">
    <source>
        <dbReference type="EMBL" id="QMR39936.1"/>
    </source>
</evidence>
<keyword evidence="1" id="KW-1133">Transmembrane helix</keyword>
<dbReference type="AlphaFoldDB" id="A0AAP9U4Z6"/>
<accession>A0AAP9U4Z6</accession>
<feature type="transmembrane region" description="Helical" evidence="1">
    <location>
        <begin position="56"/>
        <end position="78"/>
    </location>
</feature>